<reference evidence="2 3" key="1">
    <citation type="submission" date="2019-10" db="EMBL/GenBank/DDBJ databases">
        <title>Description of Paenibacillus terrestris sp. nov.</title>
        <authorList>
            <person name="Carlier A."/>
            <person name="Qi S."/>
        </authorList>
    </citation>
    <scope>NUCLEOTIDE SEQUENCE [LARGE SCALE GENOMIC DNA]</scope>
    <source>
        <strain evidence="2 3">LMG 31458</strain>
    </source>
</reference>
<accession>A0ABX1Y131</accession>
<keyword evidence="1" id="KW-0175">Coiled coil</keyword>
<evidence type="ECO:0000313" key="3">
    <source>
        <dbReference type="Proteomes" id="UP000616779"/>
    </source>
</evidence>
<evidence type="ECO:0000256" key="1">
    <source>
        <dbReference type="SAM" id="Coils"/>
    </source>
</evidence>
<feature type="coiled-coil region" evidence="1">
    <location>
        <begin position="10"/>
        <end position="81"/>
    </location>
</feature>
<gene>
    <name evidence="2" type="ORF">GC098_24755</name>
</gene>
<protein>
    <submittedName>
        <fullName evidence="2">Uncharacterized protein</fullName>
    </submittedName>
</protein>
<name>A0ABX1Y131_9BACL</name>
<dbReference type="RefSeq" id="WP_171645969.1">
    <property type="nucleotide sequence ID" value="NZ_WHOA01000169.1"/>
</dbReference>
<dbReference type="Proteomes" id="UP000616779">
    <property type="component" value="Unassembled WGS sequence"/>
</dbReference>
<organism evidence="2 3">
    <name type="scientific">Paenibacillus phytorum</name>
    <dbReference type="NCBI Taxonomy" id="2654977"/>
    <lineage>
        <taxon>Bacteria</taxon>
        <taxon>Bacillati</taxon>
        <taxon>Bacillota</taxon>
        <taxon>Bacilli</taxon>
        <taxon>Bacillales</taxon>
        <taxon>Paenibacillaceae</taxon>
        <taxon>Paenibacillus</taxon>
    </lineage>
</organism>
<comment type="caution">
    <text evidence="2">The sequence shown here is derived from an EMBL/GenBank/DDBJ whole genome shotgun (WGS) entry which is preliminary data.</text>
</comment>
<evidence type="ECO:0000313" key="2">
    <source>
        <dbReference type="EMBL" id="NOU74565.1"/>
    </source>
</evidence>
<keyword evidence="3" id="KW-1185">Reference proteome</keyword>
<proteinExistence type="predicted"/>
<dbReference type="EMBL" id="WHOA01000169">
    <property type="protein sequence ID" value="NOU74565.1"/>
    <property type="molecule type" value="Genomic_DNA"/>
</dbReference>
<sequence>MAISFTLSIINRLKKEITETQQRSIDEQKKKEKALSKINQLQRDIKISSSPSDLSSKMSRLSKLKDEINKINLLQVELSKQLVLKNAALKEQISKDQQQENKN</sequence>